<evidence type="ECO:0000313" key="4">
    <source>
        <dbReference type="Proteomes" id="UP000469949"/>
    </source>
</evidence>
<evidence type="ECO:0000256" key="1">
    <source>
        <dbReference type="SAM" id="MobiDB-lite"/>
    </source>
</evidence>
<comment type="caution">
    <text evidence="3">The sequence shown here is derived from an EMBL/GenBank/DDBJ whole genome shotgun (WGS) entry which is preliminary data.</text>
</comment>
<keyword evidence="2" id="KW-0812">Transmembrane</keyword>
<protein>
    <submittedName>
        <fullName evidence="3">Uncharacterized protein</fullName>
    </submittedName>
</protein>
<name>A0A833J3S6_9HYPH</name>
<dbReference type="EMBL" id="WEKV01000018">
    <property type="protein sequence ID" value="KAB7782851.1"/>
    <property type="molecule type" value="Genomic_DNA"/>
</dbReference>
<sequence length="138" mass="14824">MEAERDPASGGSGGGTTSDDLLRRVRSLEEGHKTILSKLDGISDGIQATRFENERRYGGIEGRLQGIEKMLDAKLNKADLTPIETKLTAIGAAIDTRASLSDLNLIRGKVDSLPTTLHLLGFAITVFAAAGISRYFLH</sequence>
<keyword evidence="2" id="KW-0472">Membrane</keyword>
<accession>A0A833J3S6</accession>
<evidence type="ECO:0000313" key="3">
    <source>
        <dbReference type="EMBL" id="KAB7782851.1"/>
    </source>
</evidence>
<dbReference type="Proteomes" id="UP000469949">
    <property type="component" value="Unassembled WGS sequence"/>
</dbReference>
<gene>
    <name evidence="3" type="ORF">F8B43_4145</name>
</gene>
<organism evidence="3 4">
    <name type="scientific">Methylorubrum populi</name>
    <dbReference type="NCBI Taxonomy" id="223967"/>
    <lineage>
        <taxon>Bacteria</taxon>
        <taxon>Pseudomonadati</taxon>
        <taxon>Pseudomonadota</taxon>
        <taxon>Alphaproteobacteria</taxon>
        <taxon>Hyphomicrobiales</taxon>
        <taxon>Methylobacteriaceae</taxon>
        <taxon>Methylorubrum</taxon>
    </lineage>
</organism>
<keyword evidence="2" id="KW-1133">Transmembrane helix</keyword>
<dbReference type="AlphaFoldDB" id="A0A833J3S6"/>
<reference evidence="3 4" key="1">
    <citation type="submission" date="2019-10" db="EMBL/GenBank/DDBJ databases">
        <title>Draft Genome Sequence of the Caffeine Degrading Methylotroph Methylorubrum populi PINKEL.</title>
        <authorList>
            <person name="Dawson S.C."/>
            <person name="Zhang X."/>
            <person name="Wright M.E."/>
            <person name="Sharma G."/>
            <person name="Langner J.T."/>
            <person name="Ditty J.L."/>
            <person name="Subuyuj G.A."/>
        </authorList>
    </citation>
    <scope>NUCLEOTIDE SEQUENCE [LARGE SCALE GENOMIC DNA]</scope>
    <source>
        <strain evidence="3 4">Pinkel</strain>
    </source>
</reference>
<feature type="transmembrane region" description="Helical" evidence="2">
    <location>
        <begin position="117"/>
        <end position="137"/>
    </location>
</feature>
<evidence type="ECO:0000256" key="2">
    <source>
        <dbReference type="SAM" id="Phobius"/>
    </source>
</evidence>
<feature type="region of interest" description="Disordered" evidence="1">
    <location>
        <begin position="1"/>
        <end position="20"/>
    </location>
</feature>
<proteinExistence type="predicted"/>